<gene>
    <name evidence="1" type="ORF">OG560_23605</name>
</gene>
<keyword evidence="2" id="KW-1185">Reference proteome</keyword>
<name>A0ABZ1KAX8_9ACTN</name>
<accession>A0ABZ1KAX8</accession>
<dbReference type="InterPro" id="IPR025459">
    <property type="entry name" value="DUF4279"/>
</dbReference>
<dbReference type="RefSeq" id="WP_015578773.1">
    <property type="nucleotide sequence ID" value="NZ_CP108135.1"/>
</dbReference>
<reference evidence="1 2" key="1">
    <citation type="submission" date="2022-10" db="EMBL/GenBank/DDBJ databases">
        <title>The complete genomes of actinobacterial strains from the NBC collection.</title>
        <authorList>
            <person name="Joergensen T.S."/>
            <person name="Alvarez Arevalo M."/>
            <person name="Sterndorff E.B."/>
            <person name="Faurdal D."/>
            <person name="Vuksanovic O."/>
            <person name="Mourched A.-S."/>
            <person name="Charusanti P."/>
            <person name="Shaw S."/>
            <person name="Blin K."/>
            <person name="Weber T."/>
        </authorList>
    </citation>
    <scope>NUCLEOTIDE SEQUENCE [LARGE SCALE GENOMIC DNA]</scope>
    <source>
        <strain evidence="1 2">NBC_00185</strain>
    </source>
</reference>
<organism evidence="1 2">
    <name type="scientific">[Kitasatospora] papulosa</name>
    <dbReference type="NCBI Taxonomy" id="1464011"/>
    <lineage>
        <taxon>Bacteria</taxon>
        <taxon>Bacillati</taxon>
        <taxon>Actinomycetota</taxon>
        <taxon>Actinomycetes</taxon>
        <taxon>Kitasatosporales</taxon>
        <taxon>Streptomycetaceae</taxon>
        <taxon>Streptomyces</taxon>
    </lineage>
</organism>
<dbReference type="EMBL" id="CP108135">
    <property type="protein sequence ID" value="WTP68250.1"/>
    <property type="molecule type" value="Genomic_DNA"/>
</dbReference>
<dbReference type="Proteomes" id="UP001622496">
    <property type="component" value="Chromosome"/>
</dbReference>
<sequence>MTPFTMYVRVISETLAPDEIDDRLGMPADESYALGSRRHPQAMPRAHNRWVRYARVPEPGARPEDLEQIVTGWGEPFARALGRLSDSGEAEVALVLVQNIEDLDDEMAVGIVLGAELISWLATARAYVDLDQHIFHECEESASK</sequence>
<protein>
    <submittedName>
        <fullName evidence="1">DUF4279 domain-containing protein</fullName>
    </submittedName>
</protein>
<proteinExistence type="predicted"/>
<evidence type="ECO:0000313" key="1">
    <source>
        <dbReference type="EMBL" id="WTP68250.1"/>
    </source>
</evidence>
<evidence type="ECO:0000313" key="2">
    <source>
        <dbReference type="Proteomes" id="UP001622496"/>
    </source>
</evidence>
<dbReference type="Pfam" id="PF14106">
    <property type="entry name" value="DUF4279"/>
    <property type="match status" value="1"/>
</dbReference>